<reference evidence="2 3" key="1">
    <citation type="submission" date="2018-05" db="EMBL/GenBank/DDBJ databases">
        <title>Genome sequencing and assembly of the regulated plant pathogen Lachnellula willkommii and related sister species for the development of diagnostic species identification markers.</title>
        <authorList>
            <person name="Giroux E."/>
            <person name="Bilodeau G."/>
        </authorList>
    </citation>
    <scope>NUCLEOTIDE SEQUENCE [LARGE SCALE GENOMIC DNA]</scope>
    <source>
        <strain evidence="2 3">CBS 185.66</strain>
    </source>
</reference>
<gene>
    <name evidence="2" type="ORF">LHYA1_G002485</name>
</gene>
<evidence type="ECO:0008006" key="4">
    <source>
        <dbReference type="Google" id="ProtNLM"/>
    </source>
</evidence>
<keyword evidence="3" id="KW-1185">Reference proteome</keyword>
<evidence type="ECO:0000256" key="1">
    <source>
        <dbReference type="SAM" id="SignalP"/>
    </source>
</evidence>
<proteinExistence type="predicted"/>
<dbReference type="GeneID" id="41982683"/>
<feature type="signal peptide" evidence="1">
    <location>
        <begin position="1"/>
        <end position="19"/>
    </location>
</feature>
<dbReference type="Proteomes" id="UP000431533">
    <property type="component" value="Unassembled WGS sequence"/>
</dbReference>
<name>A0A8H8R7R8_9HELO</name>
<dbReference type="EMBL" id="QGMH01000022">
    <property type="protein sequence ID" value="TVY29115.1"/>
    <property type="molecule type" value="Genomic_DNA"/>
</dbReference>
<keyword evidence="1" id="KW-0732">Signal</keyword>
<protein>
    <recommendedName>
        <fullName evidence="4">Transglycosylase SLT domain-containing protein</fullName>
    </recommendedName>
</protein>
<feature type="chain" id="PRO_5034749360" description="Transglycosylase SLT domain-containing protein" evidence="1">
    <location>
        <begin position="20"/>
        <end position="291"/>
    </location>
</feature>
<organism evidence="2 3">
    <name type="scientific">Lachnellula hyalina</name>
    <dbReference type="NCBI Taxonomy" id="1316788"/>
    <lineage>
        <taxon>Eukaryota</taxon>
        <taxon>Fungi</taxon>
        <taxon>Dikarya</taxon>
        <taxon>Ascomycota</taxon>
        <taxon>Pezizomycotina</taxon>
        <taxon>Leotiomycetes</taxon>
        <taxon>Helotiales</taxon>
        <taxon>Lachnaceae</taxon>
        <taxon>Lachnellula</taxon>
    </lineage>
</organism>
<dbReference type="RefSeq" id="XP_031007903.1">
    <property type="nucleotide sequence ID" value="XM_031147461.1"/>
</dbReference>
<sequence length="291" mass="29739">MTFSFASIVLLSLASTSLAAPLVNTIAPSNTTIEQMAANSTNYANTTLEQMVADPSNYADTTAEQMPVNTTSTTALSLLTSDVAASAGPVPSTKTAFTGDGSPAAGWPTIDKWATFSTILSNNLPFLQTSCSQFAQPNNSPTEIAALSTAIQSISNLTAIDPRFILAAVMQESKGCVRVPTTQSPSNNIMNPGILQSHNGANSCFGVSPCPPEKILGMLSDGVAGTAGGDGLQQTLAQAKGSAVGARDAQAVYIAARIYNTAGFTKGQDLGGGSTASYASDVANRLLGVVF</sequence>
<dbReference type="OrthoDB" id="1193027at2759"/>
<evidence type="ECO:0000313" key="2">
    <source>
        <dbReference type="EMBL" id="TVY29115.1"/>
    </source>
</evidence>
<accession>A0A8H8R7R8</accession>
<comment type="caution">
    <text evidence="2">The sequence shown here is derived from an EMBL/GenBank/DDBJ whole genome shotgun (WGS) entry which is preliminary data.</text>
</comment>
<dbReference type="AlphaFoldDB" id="A0A8H8R7R8"/>
<evidence type="ECO:0000313" key="3">
    <source>
        <dbReference type="Proteomes" id="UP000431533"/>
    </source>
</evidence>